<sequence>MPARPERTRPDDAALAAAMSRTLTALAALLQALGDGEHPLNLVAEPTDDTFVRAQADLSVGTAPLRLAVVDEDDYCALCTLLVFALEGSTVRSAVLVATTATEPHPRACGWAVRNGWLHPMDTAELQQAVIPCPGVPAVLRKVYDAPVLSQITDTDEEGPRAEKPAVTDNGYCTNTAPVPGTIHTVNAKNTGAKFFRLHGRRYGECPCGKEVSLTERDMLRRHKPPQE</sequence>
<feature type="region of interest" description="Disordered" evidence="1">
    <location>
        <begin position="154"/>
        <end position="173"/>
    </location>
</feature>
<proteinExistence type="predicted"/>
<name>A0ABW0V477_9ACTN</name>
<evidence type="ECO:0000256" key="1">
    <source>
        <dbReference type="SAM" id="MobiDB-lite"/>
    </source>
</evidence>
<keyword evidence="3" id="KW-1185">Reference proteome</keyword>
<protein>
    <submittedName>
        <fullName evidence="2">Uncharacterized protein</fullName>
    </submittedName>
</protein>
<reference evidence="3" key="1">
    <citation type="journal article" date="2019" name="Int. J. Syst. Evol. Microbiol.">
        <title>The Global Catalogue of Microorganisms (GCM) 10K type strain sequencing project: providing services to taxonomists for standard genome sequencing and annotation.</title>
        <authorList>
            <consortium name="The Broad Institute Genomics Platform"/>
            <consortium name="The Broad Institute Genome Sequencing Center for Infectious Disease"/>
            <person name="Wu L."/>
            <person name="Ma J."/>
        </authorList>
    </citation>
    <scope>NUCLEOTIDE SEQUENCE [LARGE SCALE GENOMIC DNA]</scope>
    <source>
        <strain evidence="3">CGMCC 4.7248</strain>
    </source>
</reference>
<dbReference type="RefSeq" id="WP_381031698.1">
    <property type="nucleotide sequence ID" value="NZ_JBHSNY010000026.1"/>
</dbReference>
<comment type="caution">
    <text evidence="2">The sequence shown here is derived from an EMBL/GenBank/DDBJ whole genome shotgun (WGS) entry which is preliminary data.</text>
</comment>
<dbReference type="Proteomes" id="UP001596154">
    <property type="component" value="Unassembled WGS sequence"/>
</dbReference>
<dbReference type="EMBL" id="JBHSNY010000026">
    <property type="protein sequence ID" value="MFC5639579.1"/>
    <property type="molecule type" value="Genomic_DNA"/>
</dbReference>
<accession>A0ABW0V477</accession>
<evidence type="ECO:0000313" key="3">
    <source>
        <dbReference type="Proteomes" id="UP001596154"/>
    </source>
</evidence>
<gene>
    <name evidence="2" type="ORF">ACFPZJ_38885</name>
</gene>
<evidence type="ECO:0000313" key="2">
    <source>
        <dbReference type="EMBL" id="MFC5639579.1"/>
    </source>
</evidence>
<organism evidence="2 3">
    <name type="scientific">Streptomyces bullii</name>
    <dbReference type="NCBI Taxonomy" id="349910"/>
    <lineage>
        <taxon>Bacteria</taxon>
        <taxon>Bacillati</taxon>
        <taxon>Actinomycetota</taxon>
        <taxon>Actinomycetes</taxon>
        <taxon>Kitasatosporales</taxon>
        <taxon>Streptomycetaceae</taxon>
        <taxon>Streptomyces</taxon>
    </lineage>
</organism>